<dbReference type="KEGG" id="kcm:ABWK59_00925"/>
<feature type="domain" description="Sigma 54 modulation/S30EA ribosomal protein C-terminal" evidence="2">
    <location>
        <begin position="218"/>
        <end position="262"/>
    </location>
</feature>
<accession>A0AAU8JQL0</accession>
<organism evidence="3">
    <name type="scientific">Kitasatospora camelliae</name>
    <dbReference type="NCBI Taxonomy" id="3156397"/>
    <lineage>
        <taxon>Bacteria</taxon>
        <taxon>Bacillati</taxon>
        <taxon>Actinomycetota</taxon>
        <taxon>Actinomycetes</taxon>
        <taxon>Kitasatosporales</taxon>
        <taxon>Streptomycetaceae</taxon>
        <taxon>Kitasatospora</taxon>
    </lineage>
</organism>
<dbReference type="GO" id="GO:0022627">
    <property type="term" value="C:cytosolic small ribosomal subunit"/>
    <property type="evidence" value="ECO:0007669"/>
    <property type="project" value="TreeGrafter"/>
</dbReference>
<feature type="region of interest" description="Disordered" evidence="1">
    <location>
        <begin position="111"/>
        <end position="141"/>
    </location>
</feature>
<dbReference type="PANTHER" id="PTHR33231:SF1">
    <property type="entry name" value="30S RIBOSOMAL PROTEIN"/>
    <property type="match status" value="1"/>
</dbReference>
<name>A0AAU8JQL0_9ACTN</name>
<dbReference type="AlphaFoldDB" id="A0AAU8JQL0"/>
<dbReference type="SUPFAM" id="SSF69754">
    <property type="entry name" value="Ribosome binding protein Y (YfiA homologue)"/>
    <property type="match status" value="1"/>
</dbReference>
<dbReference type="GO" id="GO:0045900">
    <property type="term" value="P:negative regulation of translational elongation"/>
    <property type="evidence" value="ECO:0007669"/>
    <property type="project" value="TreeGrafter"/>
</dbReference>
<sequence length="267" mass="29895">MATDPVASQTPEVELEAQGDLPPGMAELARNKVLTLLDEVRDPVLSVRIRLTRMHNPTTKRPFTAQANLDVNGRPARAHVAAESMPEAIDLLRDRLALQLARLRRHWEAQRGGMPTAGAHEWRHGDEPTHRPEHFPRPPEDREIIRHKSFSLARESVDEAAFEMDSMDYGFHLFTEINTGEDSVLYRAAPTGYRLAQVHSHPGKLGTTAVTLTVSPAPAPRMNSATAKRRMDELGQPFVFYTDDVTGRGNVLYHRYDGHYGLITPAE</sequence>
<proteinExistence type="predicted"/>
<dbReference type="Gene3D" id="3.30.505.50">
    <property type="entry name" value="Sigma 54 modulation/S30EA ribosomal protein, C-terminal domain"/>
    <property type="match status" value="2"/>
</dbReference>
<gene>
    <name evidence="3" type="ORF">ABWK59_00925</name>
</gene>
<dbReference type="RefSeq" id="WP_354637269.1">
    <property type="nucleotide sequence ID" value="NZ_CP159872.1"/>
</dbReference>
<dbReference type="InterPro" id="IPR032528">
    <property type="entry name" value="Ribosom_S30AE_C"/>
</dbReference>
<reference evidence="3" key="1">
    <citation type="submission" date="2024-06" db="EMBL/GenBank/DDBJ databases">
        <title>The genome sequences of Kitasatospora sp. strain HUAS MG31.</title>
        <authorList>
            <person name="Mo P."/>
        </authorList>
    </citation>
    <scope>NUCLEOTIDE SEQUENCE</scope>
    <source>
        <strain evidence="3">HUAS MG31</strain>
    </source>
</reference>
<dbReference type="EMBL" id="CP159872">
    <property type="protein sequence ID" value="XCM77609.1"/>
    <property type="molecule type" value="Genomic_DNA"/>
</dbReference>
<protein>
    <submittedName>
        <fullName evidence="3">HPF/RaiA family ribosome-associated protein</fullName>
    </submittedName>
</protein>
<feature type="compositionally biased region" description="Basic and acidic residues" evidence="1">
    <location>
        <begin position="120"/>
        <end position="141"/>
    </location>
</feature>
<dbReference type="InterPro" id="IPR050574">
    <property type="entry name" value="HPF/YfiA_ribosome-assoc"/>
</dbReference>
<dbReference type="GO" id="GO:0043024">
    <property type="term" value="F:ribosomal small subunit binding"/>
    <property type="evidence" value="ECO:0007669"/>
    <property type="project" value="TreeGrafter"/>
</dbReference>
<dbReference type="InterPro" id="IPR038416">
    <property type="entry name" value="Ribosom_S30AE_C_sf"/>
</dbReference>
<feature type="domain" description="Sigma 54 modulation/S30EA ribosomal protein C-terminal" evidence="2">
    <location>
        <begin position="140"/>
        <end position="195"/>
    </location>
</feature>
<evidence type="ECO:0000259" key="2">
    <source>
        <dbReference type="Pfam" id="PF16321"/>
    </source>
</evidence>
<dbReference type="PANTHER" id="PTHR33231">
    <property type="entry name" value="30S RIBOSOMAL PROTEIN"/>
    <property type="match status" value="1"/>
</dbReference>
<dbReference type="Gene3D" id="3.30.160.100">
    <property type="entry name" value="Ribosome hibernation promotion factor-like"/>
    <property type="match status" value="1"/>
</dbReference>
<evidence type="ECO:0000313" key="3">
    <source>
        <dbReference type="EMBL" id="XCM77609.1"/>
    </source>
</evidence>
<dbReference type="Pfam" id="PF16321">
    <property type="entry name" value="Ribosom_S30AE_C"/>
    <property type="match status" value="2"/>
</dbReference>
<dbReference type="InterPro" id="IPR036567">
    <property type="entry name" value="RHF-like"/>
</dbReference>
<evidence type="ECO:0000256" key="1">
    <source>
        <dbReference type="SAM" id="MobiDB-lite"/>
    </source>
</evidence>